<reference evidence="4 5" key="1">
    <citation type="submission" date="2019-10" db="EMBL/GenBank/DDBJ databases">
        <title>New species of Slilvanegrellaceae.</title>
        <authorList>
            <person name="Pitt A."/>
            <person name="Hahn M.W."/>
        </authorList>
    </citation>
    <scope>NUCLEOTIDE SEQUENCE [LARGE SCALE GENOMIC DNA]</scope>
    <source>
        <strain evidence="4 5">SP-Ram-0.45-NSY-1</strain>
    </source>
</reference>
<dbReference type="GO" id="GO:0030639">
    <property type="term" value="P:polyketide biosynthetic process"/>
    <property type="evidence" value="ECO:0007669"/>
    <property type="project" value="TreeGrafter"/>
</dbReference>
<dbReference type="Pfam" id="PF02797">
    <property type="entry name" value="Chal_sti_synt_C"/>
    <property type="match status" value="1"/>
</dbReference>
<dbReference type="InterPro" id="IPR011141">
    <property type="entry name" value="Polyketide_synthase_type-III"/>
</dbReference>
<name>A0A6N6VW85_9BACT</name>
<proteinExistence type="inferred from homology"/>
<comment type="caution">
    <text evidence="4">The sequence shown here is derived from an EMBL/GenBank/DDBJ whole genome shotgun (WGS) entry which is preliminary data.</text>
</comment>
<evidence type="ECO:0000256" key="2">
    <source>
        <dbReference type="ARBA" id="ARBA00022679"/>
    </source>
</evidence>
<dbReference type="OrthoDB" id="5288464at2"/>
<evidence type="ECO:0000313" key="5">
    <source>
        <dbReference type="Proteomes" id="UP000437748"/>
    </source>
</evidence>
<sequence>MQPIIGNFRILRPKYEISQVDGLNWITQAHALSKHLENSFLQNKKTLPELKIYMENYINRFGCKPDKIENRGTSIDDYSHQNWEEMSFFDLKKNISGAFLHKRMEFYSQVVNEIVVQFYNEIEIPPAHLIHVTCTGYSSPSSAQRLVSNKGWGNKTKVTHAYHMGCYASLPALRIGHGFILQENQFSLFNNEEIKNNRIDIIHTELCTLHFNPSLHDPSQIVVQSLFADGFIHYSLFDENYFNNSGFKNGLQVLINHEEILSHSTDAMSWDLDDHGFLMELSGKVPSIIAENIEKYIIEMSSKIGLDFNEVKNNAIFAIHPGGPKIIQFIKDILVLNELSIKNSEKVLKKYGNMSSATLPHIWESVLNSNPKKGTFVYSLAFGPGLTISGSIMRIV</sequence>
<protein>
    <recommendedName>
        <fullName evidence="3">Chalcone/stilbene synthase C-terminal domain-containing protein</fullName>
    </recommendedName>
</protein>
<dbReference type="SUPFAM" id="SSF53901">
    <property type="entry name" value="Thiolase-like"/>
    <property type="match status" value="2"/>
</dbReference>
<gene>
    <name evidence="4" type="ORF">GCL60_08915</name>
</gene>
<feature type="domain" description="Chalcone/stilbene synthase C-terminal" evidence="3">
    <location>
        <begin position="256"/>
        <end position="395"/>
    </location>
</feature>
<organism evidence="4 5">
    <name type="scientific">Silvanigrella paludirubra</name>
    <dbReference type="NCBI Taxonomy" id="2499159"/>
    <lineage>
        <taxon>Bacteria</taxon>
        <taxon>Pseudomonadati</taxon>
        <taxon>Bdellovibrionota</taxon>
        <taxon>Oligoflexia</taxon>
        <taxon>Silvanigrellales</taxon>
        <taxon>Silvanigrellaceae</taxon>
        <taxon>Silvanigrella</taxon>
    </lineage>
</organism>
<dbReference type="InterPro" id="IPR012328">
    <property type="entry name" value="Chalcone/stilbene_synt_C"/>
</dbReference>
<dbReference type="Proteomes" id="UP000437748">
    <property type="component" value="Unassembled WGS sequence"/>
</dbReference>
<dbReference type="InterPro" id="IPR016039">
    <property type="entry name" value="Thiolase-like"/>
</dbReference>
<dbReference type="PANTHER" id="PTHR11877:SF46">
    <property type="entry name" value="TYPE III POLYKETIDE SYNTHASE A"/>
    <property type="match status" value="1"/>
</dbReference>
<dbReference type="AlphaFoldDB" id="A0A6N6VW85"/>
<dbReference type="RefSeq" id="WP_153420366.1">
    <property type="nucleotide sequence ID" value="NZ_WFLM01000003.1"/>
</dbReference>
<evidence type="ECO:0000259" key="3">
    <source>
        <dbReference type="Pfam" id="PF02797"/>
    </source>
</evidence>
<keyword evidence="5" id="KW-1185">Reference proteome</keyword>
<dbReference type="PANTHER" id="PTHR11877">
    <property type="entry name" value="HYDROXYMETHYLGLUTARYL-COA SYNTHASE"/>
    <property type="match status" value="1"/>
</dbReference>
<dbReference type="EMBL" id="WFLM01000003">
    <property type="protein sequence ID" value="KAB8038969.1"/>
    <property type="molecule type" value="Genomic_DNA"/>
</dbReference>
<keyword evidence="2" id="KW-0808">Transferase</keyword>
<accession>A0A6N6VW85</accession>
<evidence type="ECO:0000256" key="1">
    <source>
        <dbReference type="ARBA" id="ARBA00005531"/>
    </source>
</evidence>
<dbReference type="Gene3D" id="3.40.47.10">
    <property type="match status" value="1"/>
</dbReference>
<evidence type="ECO:0000313" key="4">
    <source>
        <dbReference type="EMBL" id="KAB8038969.1"/>
    </source>
</evidence>
<comment type="similarity">
    <text evidence="1">Belongs to the thiolase-like superfamily. Chalcone/stilbene synthases family.</text>
</comment>
<dbReference type="GO" id="GO:0016747">
    <property type="term" value="F:acyltransferase activity, transferring groups other than amino-acyl groups"/>
    <property type="evidence" value="ECO:0007669"/>
    <property type="project" value="InterPro"/>
</dbReference>